<dbReference type="SUPFAM" id="SSF49265">
    <property type="entry name" value="Fibronectin type III"/>
    <property type="match status" value="1"/>
</dbReference>
<name>A0A4R6YRJ3_9GAMM</name>
<evidence type="ECO:0000256" key="6">
    <source>
        <dbReference type="SAM" id="SignalP"/>
    </source>
</evidence>
<dbReference type="PANTHER" id="PTHR43399">
    <property type="entry name" value="SUBTILISIN-RELATED"/>
    <property type="match status" value="1"/>
</dbReference>
<feature type="signal peptide" evidence="6">
    <location>
        <begin position="1"/>
        <end position="21"/>
    </location>
</feature>
<evidence type="ECO:0000256" key="1">
    <source>
        <dbReference type="ARBA" id="ARBA00011073"/>
    </source>
</evidence>
<keyword evidence="2 5" id="KW-0645">Protease</keyword>
<dbReference type="InterPro" id="IPR023828">
    <property type="entry name" value="Peptidase_S8_Ser-AS"/>
</dbReference>
<organism evidence="8 9">
    <name type="scientific">Tahibacter aquaticus</name>
    <dbReference type="NCBI Taxonomy" id="520092"/>
    <lineage>
        <taxon>Bacteria</taxon>
        <taxon>Pseudomonadati</taxon>
        <taxon>Pseudomonadota</taxon>
        <taxon>Gammaproteobacteria</taxon>
        <taxon>Lysobacterales</taxon>
        <taxon>Rhodanobacteraceae</taxon>
        <taxon>Tahibacter</taxon>
    </lineage>
</organism>
<dbReference type="PROSITE" id="PS00137">
    <property type="entry name" value="SUBTILASE_HIS"/>
    <property type="match status" value="1"/>
</dbReference>
<dbReference type="InterPro" id="IPR036852">
    <property type="entry name" value="Peptidase_S8/S53_dom_sf"/>
</dbReference>
<keyword evidence="6" id="KW-0732">Signal</keyword>
<dbReference type="PROSITE" id="PS50853">
    <property type="entry name" value="FN3"/>
    <property type="match status" value="1"/>
</dbReference>
<accession>A0A4R6YRJ3</accession>
<dbReference type="PROSITE" id="PS00138">
    <property type="entry name" value="SUBTILASE_SER"/>
    <property type="match status" value="1"/>
</dbReference>
<evidence type="ECO:0000256" key="2">
    <source>
        <dbReference type="ARBA" id="ARBA00022670"/>
    </source>
</evidence>
<dbReference type="EMBL" id="SNZH01000012">
    <property type="protein sequence ID" value="TDR40737.1"/>
    <property type="molecule type" value="Genomic_DNA"/>
</dbReference>
<dbReference type="OrthoDB" id="614750at2"/>
<dbReference type="PANTHER" id="PTHR43399:SF4">
    <property type="entry name" value="CELL WALL-ASSOCIATED PROTEASE"/>
    <property type="match status" value="1"/>
</dbReference>
<dbReference type="SUPFAM" id="SSF49785">
    <property type="entry name" value="Galactose-binding domain-like"/>
    <property type="match status" value="1"/>
</dbReference>
<keyword evidence="9" id="KW-1185">Reference proteome</keyword>
<feature type="active site" description="Charge relay system" evidence="5">
    <location>
        <position position="338"/>
    </location>
</feature>
<dbReference type="Gene3D" id="3.40.50.200">
    <property type="entry name" value="Peptidase S8/S53 domain"/>
    <property type="match status" value="1"/>
</dbReference>
<dbReference type="InterPro" id="IPR008979">
    <property type="entry name" value="Galactose-bd-like_sf"/>
</dbReference>
<evidence type="ECO:0000256" key="4">
    <source>
        <dbReference type="ARBA" id="ARBA00022825"/>
    </source>
</evidence>
<dbReference type="InterPro" id="IPR015500">
    <property type="entry name" value="Peptidase_S8_subtilisin-rel"/>
</dbReference>
<dbReference type="GO" id="GO:0004252">
    <property type="term" value="F:serine-type endopeptidase activity"/>
    <property type="evidence" value="ECO:0007669"/>
    <property type="project" value="UniProtKB-UniRule"/>
</dbReference>
<gene>
    <name evidence="8" type="ORF">DFR29_11251</name>
</gene>
<dbReference type="RefSeq" id="WP_133820110.1">
    <property type="nucleotide sequence ID" value="NZ_SNZH01000012.1"/>
</dbReference>
<sequence>MRKPLYLALAALLGGSALAHAADTVRVRLDHSAGSVLEALSIAPLSREGYGSFQVLELTAADAQKLLAQTKQASVIEDAGRIRFNQVDFDPLRNPAQSRAGFFPTTSDGYGLHLVQFDAPIKQAWRDELEARGLRVLQYYPGEAFLVWGRMDSVAETVAMPHVRWQGGFLDSFKINPELSRYNGRIRNIDVHFYNDGNVTGLIGELEKLGATVLTHAPAQPDKAFFDAWIQVDADKLGQLAALPQVVAVAYASPRGFFEDEMSDQIVAGNYNASNQPQLGYSPWLTTFGYSGAGVIMGVTDSGVDLTHPDLQARIVGGYTFPGCSSPAGGDDNSNGGHGTHVAGIIAGQGLGDGPGGSVAETDAAGFYYGLGVAKGAQIYAMATVDCGAPWPPAAGWQELSKRGIAGNAIGTNASWTTGEGANHGYQASERTFDTMVRDGDFDTAGSQPYIIAFSAGNSGPNPNTLTAPKEAKNPIITAASRNFRVGAINDIASFSSRGPAVDGRVLPNVASPGEQIASTMRRAGGTACATAISGTASHYAMCSGTSMASPHTAGAVAVLTEWWRSNHSGATPSPAMAKALLVNGAIDIGASADVPNNNEGWGRINLPRSVGGASPRHMVDQTVVLDNAGESHIVSAGIADPTKPVRITLAWTDAPGAVGANPALVNNLDLEVTNGANTYKGNVLTAGISTTGGTADAKNNVENVFLPAGASGSLMVTVRATTLPGNGIPATGDATDQDFALICDNCALTPNYSLLATPGSVELCSPGSTAFTVNVGSILGYTTPVALTTSNVPAGATLNVSPSSVVPGNSATATFVPGSAAAGSYSMNVDASSASGNQTLPLSLVLATLTPAVPTLTAPADNATLVALNPTLSWSASAQTKNYTVEVATDAGFSAIVFTQNVVGTANSVAVAPALNSNTRYYWRVRAANVCGTSNNAPVFTFKTAPAPGDCDDAQTPNVVFSNDIEGDMSTWATTGSTGASTWAVSSARPLSPTKSWLAVDLATTSNQLLISPAVVLPAGQSPLTLSFQSDLNLEPRTAGGCWDGGLLEISTNNGTSWTQVPNAQLLTDPYTGALNDGPGNGLQAWCGTRAYKKSVVDLNSYAGQTVRFRFRVSSDSSVGLTPHGWYVDDVKVQGCSAAPVDQIFRNGFEP</sequence>
<dbReference type="InterPro" id="IPR022398">
    <property type="entry name" value="Peptidase_S8_His-AS"/>
</dbReference>
<dbReference type="InterPro" id="IPR034058">
    <property type="entry name" value="TagA/B/C/D_pept_dom"/>
</dbReference>
<dbReference type="Proteomes" id="UP000295293">
    <property type="component" value="Unassembled WGS sequence"/>
</dbReference>
<keyword evidence="3 5" id="KW-0378">Hydrolase</keyword>
<dbReference type="CDD" id="cd04842">
    <property type="entry name" value="Peptidases_S8_Kp43_protease"/>
    <property type="match status" value="1"/>
</dbReference>
<evidence type="ECO:0000259" key="7">
    <source>
        <dbReference type="PROSITE" id="PS50853"/>
    </source>
</evidence>
<dbReference type="InterPro" id="IPR003961">
    <property type="entry name" value="FN3_dom"/>
</dbReference>
<dbReference type="InterPro" id="IPR013783">
    <property type="entry name" value="Ig-like_fold"/>
</dbReference>
<dbReference type="Gene3D" id="2.60.120.200">
    <property type="match status" value="1"/>
</dbReference>
<dbReference type="AlphaFoldDB" id="A0A4R6YRJ3"/>
<protein>
    <submittedName>
        <fullName evidence="8">Subtilase family protein</fullName>
    </submittedName>
</protein>
<dbReference type="Gene3D" id="2.60.120.380">
    <property type="match status" value="1"/>
</dbReference>
<dbReference type="InterPro" id="IPR036116">
    <property type="entry name" value="FN3_sf"/>
</dbReference>
<proteinExistence type="inferred from homology"/>
<dbReference type="Pfam" id="PF25788">
    <property type="entry name" value="Ig_Rha78A_N"/>
    <property type="match status" value="1"/>
</dbReference>
<evidence type="ECO:0000256" key="5">
    <source>
        <dbReference type="PROSITE-ProRule" id="PRU01240"/>
    </source>
</evidence>
<dbReference type="PROSITE" id="PS51892">
    <property type="entry name" value="SUBTILASE"/>
    <property type="match status" value="1"/>
</dbReference>
<comment type="caution">
    <text evidence="8">The sequence shown here is derived from an EMBL/GenBank/DDBJ whole genome shotgun (WGS) entry which is preliminary data.</text>
</comment>
<dbReference type="SUPFAM" id="SSF52743">
    <property type="entry name" value="Subtilisin-like"/>
    <property type="match status" value="1"/>
</dbReference>
<dbReference type="Gene3D" id="2.60.40.10">
    <property type="entry name" value="Immunoglobulins"/>
    <property type="match status" value="1"/>
</dbReference>
<comment type="similarity">
    <text evidence="1 5">Belongs to the peptidase S8 family.</text>
</comment>
<dbReference type="Pfam" id="PF00082">
    <property type="entry name" value="Peptidase_S8"/>
    <property type="match status" value="1"/>
</dbReference>
<feature type="active site" description="Charge relay system" evidence="5">
    <location>
        <position position="547"/>
    </location>
</feature>
<feature type="chain" id="PRO_5020303444" evidence="6">
    <location>
        <begin position="22"/>
        <end position="1152"/>
    </location>
</feature>
<reference evidence="8 9" key="1">
    <citation type="submission" date="2019-03" db="EMBL/GenBank/DDBJ databases">
        <title>Genomic Encyclopedia of Type Strains, Phase IV (KMG-IV): sequencing the most valuable type-strain genomes for metagenomic binning, comparative biology and taxonomic classification.</title>
        <authorList>
            <person name="Goeker M."/>
        </authorList>
    </citation>
    <scope>NUCLEOTIDE SEQUENCE [LARGE SCALE GENOMIC DNA]</scope>
    <source>
        <strain evidence="8 9">DSM 21667</strain>
    </source>
</reference>
<feature type="active site" description="Charge relay system" evidence="5">
    <location>
        <position position="301"/>
    </location>
</feature>
<evidence type="ECO:0000256" key="3">
    <source>
        <dbReference type="ARBA" id="ARBA00022801"/>
    </source>
</evidence>
<evidence type="ECO:0000313" key="9">
    <source>
        <dbReference type="Proteomes" id="UP000295293"/>
    </source>
</evidence>
<dbReference type="GO" id="GO:0006508">
    <property type="term" value="P:proteolysis"/>
    <property type="evidence" value="ECO:0007669"/>
    <property type="project" value="UniProtKB-KW"/>
</dbReference>
<feature type="domain" description="Fibronectin type-III" evidence="7">
    <location>
        <begin position="851"/>
        <end position="948"/>
    </location>
</feature>
<evidence type="ECO:0000313" key="8">
    <source>
        <dbReference type="EMBL" id="TDR40737.1"/>
    </source>
</evidence>
<keyword evidence="4 5" id="KW-0720">Serine protease</keyword>
<dbReference type="InterPro" id="IPR051048">
    <property type="entry name" value="Peptidase_S8/S53_subtilisin"/>
</dbReference>
<dbReference type="InterPro" id="IPR000209">
    <property type="entry name" value="Peptidase_S8/S53_dom"/>
</dbReference>
<dbReference type="PRINTS" id="PR00723">
    <property type="entry name" value="SUBTILISIN"/>
</dbReference>